<reference evidence="1 2" key="1">
    <citation type="submission" date="2024-03" db="EMBL/GenBank/DDBJ databases">
        <title>The genome assembly and annotation of the cricket Gryllus longicercus Weissman &amp; Gray.</title>
        <authorList>
            <person name="Szrajer S."/>
            <person name="Gray D."/>
            <person name="Ylla G."/>
        </authorList>
    </citation>
    <scope>NUCLEOTIDE SEQUENCE [LARGE SCALE GENOMIC DNA]</scope>
    <source>
        <strain evidence="1">DAG 2021-001</strain>
        <tissue evidence="1">Whole body minus gut</tissue>
    </source>
</reference>
<proteinExistence type="predicted"/>
<keyword evidence="2" id="KW-1185">Reference proteome</keyword>
<gene>
    <name evidence="1" type="ORF">R5R35_007237</name>
</gene>
<dbReference type="Proteomes" id="UP001378592">
    <property type="component" value="Unassembled WGS sequence"/>
</dbReference>
<sequence>MCNVSAWTGAGPCSDWTALDPAIMSSRPHSIFSSSSVTPQHPIILCNTNSVLNQQSPNTQYLHLQNTTHWLRSLASDGCLLYGANISQNMSNSDWTVQSHHSNSIAPPPPGFSLRMTTQQTAIQNKLAVSASQEITKIENI</sequence>
<accession>A0AAN9VA06</accession>
<name>A0AAN9VA06_9ORTH</name>
<dbReference type="AlphaFoldDB" id="A0AAN9VA06"/>
<protein>
    <submittedName>
        <fullName evidence="1">Uncharacterized protein</fullName>
    </submittedName>
</protein>
<comment type="caution">
    <text evidence="1">The sequence shown here is derived from an EMBL/GenBank/DDBJ whole genome shotgun (WGS) entry which is preliminary data.</text>
</comment>
<evidence type="ECO:0000313" key="1">
    <source>
        <dbReference type="EMBL" id="KAK7794353.1"/>
    </source>
</evidence>
<evidence type="ECO:0000313" key="2">
    <source>
        <dbReference type="Proteomes" id="UP001378592"/>
    </source>
</evidence>
<organism evidence="1 2">
    <name type="scientific">Gryllus longicercus</name>
    <dbReference type="NCBI Taxonomy" id="2509291"/>
    <lineage>
        <taxon>Eukaryota</taxon>
        <taxon>Metazoa</taxon>
        <taxon>Ecdysozoa</taxon>
        <taxon>Arthropoda</taxon>
        <taxon>Hexapoda</taxon>
        <taxon>Insecta</taxon>
        <taxon>Pterygota</taxon>
        <taxon>Neoptera</taxon>
        <taxon>Polyneoptera</taxon>
        <taxon>Orthoptera</taxon>
        <taxon>Ensifera</taxon>
        <taxon>Gryllidea</taxon>
        <taxon>Grylloidea</taxon>
        <taxon>Gryllidae</taxon>
        <taxon>Gryllinae</taxon>
        <taxon>Gryllus</taxon>
    </lineage>
</organism>
<dbReference type="EMBL" id="JAZDUA010000336">
    <property type="protein sequence ID" value="KAK7794353.1"/>
    <property type="molecule type" value="Genomic_DNA"/>
</dbReference>